<dbReference type="AlphaFoldDB" id="A0AAJ0GK13"/>
<dbReference type="Proteomes" id="UP001271007">
    <property type="component" value="Unassembled WGS sequence"/>
</dbReference>
<feature type="compositionally biased region" description="Basic and acidic residues" evidence="1">
    <location>
        <begin position="123"/>
        <end position="134"/>
    </location>
</feature>
<dbReference type="EMBL" id="JAWDJX010000001">
    <property type="protein sequence ID" value="KAK3059089.1"/>
    <property type="molecule type" value="Genomic_DNA"/>
</dbReference>
<accession>A0AAJ0GK13</accession>
<feature type="region of interest" description="Disordered" evidence="1">
    <location>
        <begin position="252"/>
        <end position="288"/>
    </location>
</feature>
<reference evidence="2" key="1">
    <citation type="submission" date="2023-04" db="EMBL/GenBank/DDBJ databases">
        <title>Black Yeasts Isolated from many extreme environments.</title>
        <authorList>
            <person name="Coleine C."/>
            <person name="Stajich J.E."/>
            <person name="Selbmann L."/>
        </authorList>
    </citation>
    <scope>NUCLEOTIDE SEQUENCE</scope>
    <source>
        <strain evidence="2">CCFEE 5312</strain>
    </source>
</reference>
<evidence type="ECO:0000313" key="2">
    <source>
        <dbReference type="EMBL" id="KAK3059089.1"/>
    </source>
</evidence>
<feature type="compositionally biased region" description="Basic and acidic residues" evidence="1">
    <location>
        <begin position="252"/>
        <end position="263"/>
    </location>
</feature>
<gene>
    <name evidence="2" type="ORF">LTR09_000655</name>
</gene>
<name>A0AAJ0GK13_9PEZI</name>
<feature type="region of interest" description="Disordered" evidence="1">
    <location>
        <begin position="111"/>
        <end position="145"/>
    </location>
</feature>
<evidence type="ECO:0000256" key="1">
    <source>
        <dbReference type="SAM" id="MobiDB-lite"/>
    </source>
</evidence>
<comment type="caution">
    <text evidence="2">The sequence shown here is derived from an EMBL/GenBank/DDBJ whole genome shotgun (WGS) entry which is preliminary data.</text>
</comment>
<organism evidence="2 3">
    <name type="scientific">Extremus antarcticus</name>
    <dbReference type="NCBI Taxonomy" id="702011"/>
    <lineage>
        <taxon>Eukaryota</taxon>
        <taxon>Fungi</taxon>
        <taxon>Dikarya</taxon>
        <taxon>Ascomycota</taxon>
        <taxon>Pezizomycotina</taxon>
        <taxon>Dothideomycetes</taxon>
        <taxon>Dothideomycetidae</taxon>
        <taxon>Mycosphaerellales</taxon>
        <taxon>Extremaceae</taxon>
        <taxon>Extremus</taxon>
    </lineage>
</organism>
<proteinExistence type="predicted"/>
<keyword evidence="3" id="KW-1185">Reference proteome</keyword>
<protein>
    <submittedName>
        <fullName evidence="2">Uncharacterized protein</fullName>
    </submittedName>
</protein>
<sequence length="422" mass="46994">MAPTTPAAFNCALCLERRNGIPHRIDRKPVCRPCIAEHILPKYRAAVESEYRHPTGWSGEAEQVPEALFSQYLRDAFYEKWERGPVCGSCGDPEHDARHCREDFSAYQDEKEPSKLLTNSCGDSEHNAKGHDDDWSTQPEEEAMNDLPEQLQCPKCGAQLGQYKGCDLVTCGKPCLGFGAPDDLAKGYDEPEDGFNDKGVQGTFGDEVARLSRRHIGRAARQALAYVRERADHGRVDSGWDAGCGRAYRRSAGQERTYHDRAPKRTTALGDDLGQGSTGGYGGEPRGRALDVRAKRAFGDEQRAYGGEGPWDRFRAGVDGAIRGVESIVNEALQSRLERERRTVFDSGETKYDGGRARHPKARNRVLEARRECEDWDTDSKDCESDDESDYSKGSVRGAGIKMRKALVKGFGARLNDWMLDH</sequence>
<evidence type="ECO:0000313" key="3">
    <source>
        <dbReference type="Proteomes" id="UP001271007"/>
    </source>
</evidence>